<evidence type="ECO:0000313" key="1">
    <source>
        <dbReference type="EMBL" id="KAJ9659037.1"/>
    </source>
</evidence>
<comment type="caution">
    <text evidence="1">The sequence shown here is derived from an EMBL/GenBank/DDBJ whole genome shotgun (WGS) entry which is preliminary data.</text>
</comment>
<accession>A0ACC3AC00</accession>
<dbReference type="EMBL" id="JAPDRQ010000044">
    <property type="protein sequence ID" value="KAJ9659037.1"/>
    <property type="molecule type" value="Genomic_DNA"/>
</dbReference>
<sequence length="345" mass="38253">MGLHVCRQCAEVDLCDRCMAKYGINALALATCSGHAFFDIDTANFGSTGSTTPQSKIAVEAWIRDIRSTRSAAEALGGQTSLPDSIVEALTQLLQHKYPSIQSAAAEALGGQTSLPDSAVEVTIQLLRVKERDVRSSSLVRYNAARLLRQQTNLSESIVEKLTQLLQDEEPDVRYRATEALRGQRSLPTFAVNALIQLLHDKNSPVRTGAAGTLRQQDSLAGSAVKSLLRLLQSKDATLRSCAVVALGANAEFYFLIPTLDSSRFQNLLISWLQLSFRKSVTFFIYDDVLSIHIYGKTWRVPLQEKEQKLFRRRCLAARSAVGVPLSATNTKTNRRHKQSWMWNL</sequence>
<gene>
    <name evidence="1" type="ORF">H2198_003326</name>
</gene>
<dbReference type="Proteomes" id="UP001172386">
    <property type="component" value="Unassembled WGS sequence"/>
</dbReference>
<evidence type="ECO:0000313" key="2">
    <source>
        <dbReference type="Proteomes" id="UP001172386"/>
    </source>
</evidence>
<name>A0ACC3AC00_9EURO</name>
<protein>
    <submittedName>
        <fullName evidence="1">Uncharacterized protein</fullName>
    </submittedName>
</protein>
<reference evidence="1" key="1">
    <citation type="submission" date="2022-10" db="EMBL/GenBank/DDBJ databases">
        <title>Culturing micro-colonial fungi from biological soil crusts in the Mojave desert and describing Neophaeococcomyces mojavensis, and introducing the new genera and species Taxawa tesnikishii.</title>
        <authorList>
            <person name="Kurbessoian T."/>
            <person name="Stajich J.E."/>
        </authorList>
    </citation>
    <scope>NUCLEOTIDE SEQUENCE</scope>
    <source>
        <strain evidence="1">JES_112</strain>
    </source>
</reference>
<proteinExistence type="predicted"/>
<organism evidence="1 2">
    <name type="scientific">Neophaeococcomyces mojaviensis</name>
    <dbReference type="NCBI Taxonomy" id="3383035"/>
    <lineage>
        <taxon>Eukaryota</taxon>
        <taxon>Fungi</taxon>
        <taxon>Dikarya</taxon>
        <taxon>Ascomycota</taxon>
        <taxon>Pezizomycotina</taxon>
        <taxon>Eurotiomycetes</taxon>
        <taxon>Chaetothyriomycetidae</taxon>
        <taxon>Chaetothyriales</taxon>
        <taxon>Chaetothyriales incertae sedis</taxon>
        <taxon>Neophaeococcomyces</taxon>
    </lineage>
</organism>
<keyword evidence="2" id="KW-1185">Reference proteome</keyword>